<name>A0A8S1IQR4_9CHLO</name>
<sequence>MRMQHRIVLCCADALNALCNDDAFPAAVCEGLAGVSGVGLWQPAGNHHNISCTESTSMEGQQGENSHGGSSQECEMLQDWECLFPQILDMVKEHIVGDDRNVFLRRARRVNCQWCQWATPFITSLDLTANGNFKNRVKRLRGCFSAVESISIEGATSADFQLLVGSFCLKHLKVHFCPGNGVHRAMVWWQ</sequence>
<accession>A0A8S1IQR4</accession>
<evidence type="ECO:0000313" key="2">
    <source>
        <dbReference type="EMBL" id="CAD7697551.1"/>
    </source>
</evidence>
<keyword evidence="3" id="KW-1185">Reference proteome</keyword>
<dbReference type="AlphaFoldDB" id="A0A8S1IQR4"/>
<reference evidence="2" key="1">
    <citation type="submission" date="2020-12" db="EMBL/GenBank/DDBJ databases">
        <authorList>
            <person name="Iha C."/>
        </authorList>
    </citation>
    <scope>NUCLEOTIDE SEQUENCE</scope>
</reference>
<dbReference type="Proteomes" id="UP000708148">
    <property type="component" value="Unassembled WGS sequence"/>
</dbReference>
<protein>
    <submittedName>
        <fullName evidence="2">Uncharacterized protein</fullName>
    </submittedName>
</protein>
<gene>
    <name evidence="2" type="ORF">OSTQU699_LOCUS2912</name>
</gene>
<evidence type="ECO:0000256" key="1">
    <source>
        <dbReference type="SAM" id="MobiDB-lite"/>
    </source>
</evidence>
<comment type="caution">
    <text evidence="2">The sequence shown here is derived from an EMBL/GenBank/DDBJ whole genome shotgun (WGS) entry which is preliminary data.</text>
</comment>
<organism evidence="2 3">
    <name type="scientific">Ostreobium quekettii</name>
    <dbReference type="NCBI Taxonomy" id="121088"/>
    <lineage>
        <taxon>Eukaryota</taxon>
        <taxon>Viridiplantae</taxon>
        <taxon>Chlorophyta</taxon>
        <taxon>core chlorophytes</taxon>
        <taxon>Ulvophyceae</taxon>
        <taxon>TCBD clade</taxon>
        <taxon>Bryopsidales</taxon>
        <taxon>Ostreobineae</taxon>
        <taxon>Ostreobiaceae</taxon>
        <taxon>Ostreobium</taxon>
    </lineage>
</organism>
<dbReference type="EMBL" id="CAJHUC010000674">
    <property type="protein sequence ID" value="CAD7697551.1"/>
    <property type="molecule type" value="Genomic_DNA"/>
</dbReference>
<evidence type="ECO:0000313" key="3">
    <source>
        <dbReference type="Proteomes" id="UP000708148"/>
    </source>
</evidence>
<proteinExistence type="predicted"/>
<feature type="region of interest" description="Disordered" evidence="1">
    <location>
        <begin position="52"/>
        <end position="71"/>
    </location>
</feature>